<dbReference type="SUPFAM" id="SSF53756">
    <property type="entry name" value="UDP-Glycosyltransferase/glycogen phosphorylase"/>
    <property type="match status" value="1"/>
</dbReference>
<gene>
    <name evidence="4" type="ordered locus">Reut_A0718</name>
</gene>
<dbReference type="CDD" id="cd02440">
    <property type="entry name" value="AdoMet_MTases"/>
    <property type="match status" value="1"/>
</dbReference>
<keyword evidence="1" id="KW-0175">Coiled coil</keyword>
<dbReference type="InterPro" id="IPR013216">
    <property type="entry name" value="Methyltransf_11"/>
</dbReference>
<dbReference type="STRING" id="264198.Reut_A0718"/>
<dbReference type="CDD" id="cd03801">
    <property type="entry name" value="GT4_PimA-like"/>
    <property type="match status" value="1"/>
</dbReference>
<feature type="domain" description="Methyltransferase type 11" evidence="3">
    <location>
        <begin position="17"/>
        <end position="111"/>
    </location>
</feature>
<accession>Q474T3</accession>
<evidence type="ECO:0000313" key="4">
    <source>
        <dbReference type="EMBL" id="AAZ60100.1"/>
    </source>
</evidence>
<dbReference type="SUPFAM" id="SSF53335">
    <property type="entry name" value="S-adenosyl-L-methionine-dependent methyltransferases"/>
    <property type="match status" value="1"/>
</dbReference>
<dbReference type="OrthoDB" id="8969818at2"/>
<dbReference type="CAZy" id="GT4">
    <property type="family name" value="Glycosyltransferase Family 4"/>
</dbReference>
<dbReference type="CDD" id="cd04186">
    <property type="entry name" value="GT_2_like_c"/>
    <property type="match status" value="1"/>
</dbReference>
<dbReference type="CAZy" id="GT2">
    <property type="family name" value="Glycosyltransferase Family 2"/>
</dbReference>
<dbReference type="InterPro" id="IPR029044">
    <property type="entry name" value="Nucleotide-diphossugar_trans"/>
</dbReference>
<reference evidence="4" key="1">
    <citation type="submission" date="2005-08" db="EMBL/GenBank/DDBJ databases">
        <title>Complete sequence of Chromosome1 of Ralstonia eutropha JMP134.</title>
        <authorList>
            <person name="Copeland A."/>
            <person name="Lucas S."/>
            <person name="Lapidus A."/>
            <person name="Barry K."/>
            <person name="Detter J.C."/>
            <person name="Glavina T."/>
            <person name="Hammon N."/>
            <person name="Israni S."/>
            <person name="Pitluck S."/>
            <person name="Goltsman E."/>
            <person name="Martinez M."/>
            <person name="Schmutz J."/>
            <person name="Larimer F."/>
            <person name="Land M."/>
            <person name="Lykidis A."/>
            <person name="Richardson P."/>
        </authorList>
    </citation>
    <scope>NUCLEOTIDE SEQUENCE</scope>
    <source>
        <strain evidence="4">JMP134</strain>
    </source>
</reference>
<dbReference type="Gene3D" id="1.10.287.1490">
    <property type="match status" value="1"/>
</dbReference>
<feature type="coiled-coil region" evidence="1">
    <location>
        <begin position="284"/>
        <end position="311"/>
    </location>
</feature>
<organism evidence="4">
    <name type="scientific">Cupriavidus pinatubonensis (strain JMP 134 / LMG 1197)</name>
    <name type="common">Cupriavidus necator (strain JMP 134)</name>
    <dbReference type="NCBI Taxonomy" id="264198"/>
    <lineage>
        <taxon>Bacteria</taxon>
        <taxon>Pseudomonadati</taxon>
        <taxon>Pseudomonadota</taxon>
        <taxon>Betaproteobacteria</taxon>
        <taxon>Burkholderiales</taxon>
        <taxon>Burkholderiaceae</taxon>
        <taxon>Cupriavidus</taxon>
    </lineage>
</organism>
<dbReference type="Gene3D" id="3.40.50.2000">
    <property type="entry name" value="Glycogen Phosphorylase B"/>
    <property type="match status" value="1"/>
</dbReference>
<dbReference type="PANTHER" id="PTHR43179">
    <property type="entry name" value="RHAMNOSYLTRANSFERASE WBBL"/>
    <property type="match status" value="1"/>
</dbReference>
<sequence length="1106" mass="125239">MHRYAWCLQFVADRDVLDIACGEGYGSALLATRARSVIGVDIAEAAVNHARLRYHDRANLRYETGNAAAIPIADACVDVVVSFETIEHLTEQTEMLAEIRRVLRPGGVLIISSPNKRVYSDERSYVNEYHVKELYFEEFDALLRAQFANVTYLGQRLATSSMMVPLKGSEPEYQALTLQKDRVVEGSIAADKIMYFVAVCSARQLPALAGRASIFFEAGVDLHQENEDVRRWASGLDKEEKALRDRLSELQKEFDDRSEWALALDREVLSLREELSRAPKSDDYAQLRQQLDALKERIHERDREVLSLREELGRALTSDDSARLQHQLNAANEHVLELLNSTSWRITAPMRVSKRLLSGDFEQLMGPLRKHAVRAGRALYRRAPLSKRTKDKLVNVVYTVGGPLFQGVVHYEIWRRHKEGMKLVRCGLGPVAPEDVDKVLADLRFEHVEKPLVSVVIPTYGNINHTLSCLRSIQANLPKAPIEILVAEDVSGDTEILRLKDVPGLHFYVNEVNLGFVRSCNHAASKARGEYVYFLNNDTEVTAGWLDTMLDVFEREPSCGMVGSKLVYPDGRLQEAGGILWRDGSAWNFGRLDDPRRSVYNYVKDADYCSGASLLIPTRLLRELGGFDELYVPAYCEDADLAFRVRARGLTVRYQPQSVVIHYEGISNGTDLSTGIKAYQVSNQNKFVERWKSVLERAHLPNGEDVFLAQDGSVLRKTVLVIDHYVPQPDRDAGSRTMWQFIQLFQRQGMQVKFWPQNLWYDPEYATRLEQAGVEIFHGPEYVDKFDEWVQQNGAYLDVVLLSRPHVSIHFIDSLRRYTNATILYYGHDVHHFRLQDQLKIERSASIESELARVRQWEHELWRKVDTIYYPADGETTQVRQWLVDNGGNAKAFTIPVYAFDSFPEAPCSNLSARRDLLFVAGFAHAPNGDAAEWFVREVLPRIHAVMPGVHLYMVGSNPSEKVRNLAGPSVTVTGFVSDEQLADYYRNARVSVAPLRFGDGMKGKVVEAMRFGLPCVTSAAGAQGLADAADFLAVADDPARFADHVLNLLRDDSVWLETSKQSQQFAKERFSENALWRVLAEDVDPTPYASVKDRLPQNDHQMNKA</sequence>
<dbReference type="GO" id="GO:0008757">
    <property type="term" value="F:S-adenosylmethionine-dependent methyltransferase activity"/>
    <property type="evidence" value="ECO:0007669"/>
    <property type="project" value="InterPro"/>
</dbReference>
<keyword evidence="4" id="KW-0808">Transferase</keyword>
<dbReference type="Gene3D" id="3.90.550.10">
    <property type="entry name" value="Spore Coat Polysaccharide Biosynthesis Protein SpsA, Chain A"/>
    <property type="match status" value="1"/>
</dbReference>
<dbReference type="KEGG" id="reu:Reut_A0718"/>
<protein>
    <submittedName>
        <fullName evidence="4">Glycosyl transferase, family 2:Glycosyl transferase, group 1</fullName>
    </submittedName>
</protein>
<dbReference type="eggNOG" id="COG1216">
    <property type="taxonomic scope" value="Bacteria"/>
</dbReference>
<dbReference type="Pfam" id="PF00535">
    <property type="entry name" value="Glycos_transf_2"/>
    <property type="match status" value="1"/>
</dbReference>
<dbReference type="Pfam" id="PF08241">
    <property type="entry name" value="Methyltransf_11"/>
    <property type="match status" value="1"/>
</dbReference>
<dbReference type="eggNOG" id="COG2227">
    <property type="taxonomic scope" value="Bacteria"/>
</dbReference>
<dbReference type="Pfam" id="PF13692">
    <property type="entry name" value="Glyco_trans_1_4"/>
    <property type="match status" value="1"/>
</dbReference>
<dbReference type="InterPro" id="IPR001173">
    <property type="entry name" value="Glyco_trans_2-like"/>
</dbReference>
<dbReference type="AlphaFoldDB" id="Q474T3"/>
<evidence type="ECO:0000259" key="3">
    <source>
        <dbReference type="Pfam" id="PF08241"/>
    </source>
</evidence>
<dbReference type="eggNOG" id="COG0438">
    <property type="taxonomic scope" value="Bacteria"/>
</dbReference>
<dbReference type="SUPFAM" id="SSF53448">
    <property type="entry name" value="Nucleotide-diphospho-sugar transferases"/>
    <property type="match status" value="1"/>
</dbReference>
<feature type="domain" description="Glycosyltransferase 2-like" evidence="2">
    <location>
        <begin position="454"/>
        <end position="579"/>
    </location>
</feature>
<evidence type="ECO:0000256" key="1">
    <source>
        <dbReference type="SAM" id="Coils"/>
    </source>
</evidence>
<name>Q474T3_CUPPJ</name>
<dbReference type="EMBL" id="CP000090">
    <property type="protein sequence ID" value="AAZ60100.1"/>
    <property type="molecule type" value="Genomic_DNA"/>
</dbReference>
<dbReference type="Gene3D" id="3.40.50.150">
    <property type="entry name" value="Vaccinia Virus protein VP39"/>
    <property type="match status" value="1"/>
</dbReference>
<proteinExistence type="predicted"/>
<evidence type="ECO:0000259" key="2">
    <source>
        <dbReference type="Pfam" id="PF00535"/>
    </source>
</evidence>
<dbReference type="InterPro" id="IPR029063">
    <property type="entry name" value="SAM-dependent_MTases_sf"/>
</dbReference>
<dbReference type="PANTHER" id="PTHR43179:SF7">
    <property type="entry name" value="RHAMNOSYLTRANSFERASE WBBL"/>
    <property type="match status" value="1"/>
</dbReference>
<dbReference type="HOGENOM" id="CLU_006539_0_0_4"/>